<proteinExistence type="predicted"/>
<sequence>MSKMHITNHTALALPQVVVIFVLASRITLYPYYGDEREPASGQLILDALPPVLTCPPPPFRYKQ</sequence>
<reference evidence="2 3" key="1">
    <citation type="journal article" date="2018" name="Biotechnol. Biofuels">
        <title>Integrative visual omics of the white-rot fungus Polyporus brumalis exposes the biotechnological potential of its oxidative enzymes for delignifying raw plant biomass.</title>
        <authorList>
            <person name="Miyauchi S."/>
            <person name="Rancon A."/>
            <person name="Drula E."/>
            <person name="Hage H."/>
            <person name="Chaduli D."/>
            <person name="Favel A."/>
            <person name="Grisel S."/>
            <person name="Henrissat B."/>
            <person name="Herpoel-Gimbert I."/>
            <person name="Ruiz-Duenas F.J."/>
            <person name="Chevret D."/>
            <person name="Hainaut M."/>
            <person name="Lin J."/>
            <person name="Wang M."/>
            <person name="Pangilinan J."/>
            <person name="Lipzen A."/>
            <person name="Lesage-Meessen L."/>
            <person name="Navarro D."/>
            <person name="Riley R."/>
            <person name="Grigoriev I.V."/>
            <person name="Zhou S."/>
            <person name="Raouche S."/>
            <person name="Rosso M.N."/>
        </authorList>
    </citation>
    <scope>NUCLEOTIDE SEQUENCE [LARGE SCALE GENOMIC DNA]</scope>
    <source>
        <strain evidence="2 3">BRFM 1820</strain>
    </source>
</reference>
<evidence type="ECO:0000313" key="3">
    <source>
        <dbReference type="Proteomes" id="UP000256964"/>
    </source>
</evidence>
<dbReference type="Proteomes" id="UP000256964">
    <property type="component" value="Unassembled WGS sequence"/>
</dbReference>
<keyword evidence="3" id="KW-1185">Reference proteome</keyword>
<keyword evidence="1" id="KW-0472">Membrane</keyword>
<keyword evidence="1" id="KW-0812">Transmembrane</keyword>
<evidence type="ECO:0000313" key="2">
    <source>
        <dbReference type="EMBL" id="RDX44615.1"/>
    </source>
</evidence>
<evidence type="ECO:0000256" key="1">
    <source>
        <dbReference type="SAM" id="Phobius"/>
    </source>
</evidence>
<gene>
    <name evidence="2" type="ORF">OH76DRAFT_1408842</name>
</gene>
<name>A0A371CWG5_9APHY</name>
<dbReference type="AlphaFoldDB" id="A0A371CWG5"/>
<accession>A0A371CWG5</accession>
<feature type="transmembrane region" description="Helical" evidence="1">
    <location>
        <begin position="12"/>
        <end position="33"/>
    </location>
</feature>
<organism evidence="2 3">
    <name type="scientific">Lentinus brumalis</name>
    <dbReference type="NCBI Taxonomy" id="2498619"/>
    <lineage>
        <taxon>Eukaryota</taxon>
        <taxon>Fungi</taxon>
        <taxon>Dikarya</taxon>
        <taxon>Basidiomycota</taxon>
        <taxon>Agaricomycotina</taxon>
        <taxon>Agaricomycetes</taxon>
        <taxon>Polyporales</taxon>
        <taxon>Polyporaceae</taxon>
        <taxon>Lentinus</taxon>
    </lineage>
</organism>
<keyword evidence="1" id="KW-1133">Transmembrane helix</keyword>
<protein>
    <submittedName>
        <fullName evidence="2">Uncharacterized protein</fullName>
    </submittedName>
</protein>
<dbReference type="EMBL" id="KZ857447">
    <property type="protein sequence ID" value="RDX44615.1"/>
    <property type="molecule type" value="Genomic_DNA"/>
</dbReference>